<evidence type="ECO:0000313" key="10">
    <source>
        <dbReference type="Proteomes" id="UP000612746"/>
    </source>
</evidence>
<protein>
    <recommendedName>
        <fullName evidence="11">Phosphatidylinositol N-acetylglucosaminyltransferase</fullName>
    </recommendedName>
</protein>
<feature type="transmembrane region" description="Helical" evidence="8">
    <location>
        <begin position="203"/>
        <end position="222"/>
    </location>
</feature>
<organism evidence="9 10">
    <name type="scientific">Umbelopsis vinacea</name>
    <dbReference type="NCBI Taxonomy" id="44442"/>
    <lineage>
        <taxon>Eukaryota</taxon>
        <taxon>Fungi</taxon>
        <taxon>Fungi incertae sedis</taxon>
        <taxon>Mucoromycota</taxon>
        <taxon>Mucoromycotina</taxon>
        <taxon>Umbelopsidomycetes</taxon>
        <taxon>Umbelopsidales</taxon>
        <taxon>Umbelopsidaceae</taxon>
        <taxon>Umbelopsis</taxon>
    </lineage>
</organism>
<name>A0A8H7QBS7_9FUNG</name>
<dbReference type="PANTHER" id="PTHR12982:SF0">
    <property type="entry name" value="PHOSPHATIDYLINOSITOL N-ACETYLGLUCOSAMINYLTRANSFERASE SUBUNIT C"/>
    <property type="match status" value="1"/>
</dbReference>
<evidence type="ECO:0008006" key="11">
    <source>
        <dbReference type="Google" id="ProtNLM"/>
    </source>
</evidence>
<dbReference type="GO" id="GO:0000506">
    <property type="term" value="C:glycosylphosphatidylinositol-N-acetylglucosaminyltransferase (GPI-GnT) complex"/>
    <property type="evidence" value="ECO:0007669"/>
    <property type="project" value="TreeGrafter"/>
</dbReference>
<sequence>MNSKRMRLNASDGTKLPWRKLLYVKQDYPDNYVDDTFLDALQKNVNVRIYDYWTTVYESGVIAQHISSIVIFIAVFINLEQQKLATNSLIIAGTLMTSLGYIFWDYSVVQTVPSYASKRNKTAKGALFFFATLLGLSPILRTLTLKTSDDTIYALTACLFIVNMLSHDYSAGPRNIIKFPGSLSTNAAIFASVMLASRLQTNMGVFGLTAFAVEWFALFPIFRRHLQNTTQAGHTALSIIMLAASVTLFIHISKAVVFIYILGITFITFICPAWLIRIQKYKNEIHGPWDEAQPKLQPSREKYYKHR</sequence>
<evidence type="ECO:0000256" key="3">
    <source>
        <dbReference type="ARBA" id="ARBA00008321"/>
    </source>
</evidence>
<evidence type="ECO:0000256" key="8">
    <source>
        <dbReference type="SAM" id="Phobius"/>
    </source>
</evidence>
<reference evidence="9" key="1">
    <citation type="submission" date="2020-12" db="EMBL/GenBank/DDBJ databases">
        <title>Metabolic potential, ecology and presence of endohyphal bacteria is reflected in genomic diversity of Mucoromycotina.</title>
        <authorList>
            <person name="Muszewska A."/>
            <person name="Okrasinska A."/>
            <person name="Steczkiewicz K."/>
            <person name="Drgas O."/>
            <person name="Orlowska M."/>
            <person name="Perlinska-Lenart U."/>
            <person name="Aleksandrzak-Piekarczyk T."/>
            <person name="Szatraj K."/>
            <person name="Zielenkiewicz U."/>
            <person name="Pilsyk S."/>
            <person name="Malc E."/>
            <person name="Mieczkowski P."/>
            <person name="Kruszewska J.S."/>
            <person name="Biernat P."/>
            <person name="Pawlowska J."/>
        </authorList>
    </citation>
    <scope>NUCLEOTIDE SEQUENCE</scope>
    <source>
        <strain evidence="9">WA0000051536</strain>
    </source>
</reference>
<evidence type="ECO:0000256" key="2">
    <source>
        <dbReference type="ARBA" id="ARBA00004687"/>
    </source>
</evidence>
<evidence type="ECO:0000256" key="4">
    <source>
        <dbReference type="ARBA" id="ARBA00022502"/>
    </source>
</evidence>
<comment type="caution">
    <text evidence="9">The sequence shown here is derived from an EMBL/GenBank/DDBJ whole genome shotgun (WGS) entry which is preliminary data.</text>
</comment>
<feature type="transmembrane region" description="Helical" evidence="8">
    <location>
        <begin position="234"/>
        <end position="252"/>
    </location>
</feature>
<dbReference type="PIRSF" id="PIRSF016104">
    <property type="entry name" value="GPI2"/>
    <property type="match status" value="1"/>
</dbReference>
<keyword evidence="7 8" id="KW-0472">Membrane</keyword>
<evidence type="ECO:0000256" key="7">
    <source>
        <dbReference type="ARBA" id="ARBA00023136"/>
    </source>
</evidence>
<keyword evidence="6 8" id="KW-1133">Transmembrane helix</keyword>
<evidence type="ECO:0000256" key="1">
    <source>
        <dbReference type="ARBA" id="ARBA00004141"/>
    </source>
</evidence>
<dbReference type="Proteomes" id="UP000612746">
    <property type="component" value="Unassembled WGS sequence"/>
</dbReference>
<feature type="transmembrane region" description="Helical" evidence="8">
    <location>
        <begin position="61"/>
        <end position="79"/>
    </location>
</feature>
<evidence type="ECO:0000256" key="6">
    <source>
        <dbReference type="ARBA" id="ARBA00022989"/>
    </source>
</evidence>
<proteinExistence type="inferred from homology"/>
<gene>
    <name evidence="9" type="ORF">INT44_004097</name>
</gene>
<dbReference type="PANTHER" id="PTHR12982">
    <property type="entry name" value="PHOSPHATIDYLINOSITOL GLYCAN, CLASS C"/>
    <property type="match status" value="1"/>
</dbReference>
<dbReference type="InterPro" id="IPR009450">
    <property type="entry name" value="Plno_GlcNAc_GPI2"/>
</dbReference>
<keyword evidence="5 8" id="KW-0812">Transmembrane</keyword>
<dbReference type="GO" id="GO:0006506">
    <property type="term" value="P:GPI anchor biosynthetic process"/>
    <property type="evidence" value="ECO:0007669"/>
    <property type="project" value="UniProtKB-UniPathway"/>
</dbReference>
<dbReference type="UniPathway" id="UPA00196"/>
<accession>A0A8H7QBS7</accession>
<dbReference type="EMBL" id="JAEPRA010000001">
    <property type="protein sequence ID" value="KAG2188955.1"/>
    <property type="molecule type" value="Genomic_DNA"/>
</dbReference>
<feature type="transmembrane region" description="Helical" evidence="8">
    <location>
        <begin position="258"/>
        <end position="276"/>
    </location>
</feature>
<dbReference type="OrthoDB" id="196709at2759"/>
<dbReference type="Pfam" id="PF06432">
    <property type="entry name" value="GPI2"/>
    <property type="match status" value="1"/>
</dbReference>
<keyword evidence="4" id="KW-0337">GPI-anchor biosynthesis</keyword>
<feature type="transmembrane region" description="Helical" evidence="8">
    <location>
        <begin position="125"/>
        <end position="145"/>
    </location>
</feature>
<dbReference type="AlphaFoldDB" id="A0A8H7QBS7"/>
<feature type="transmembrane region" description="Helical" evidence="8">
    <location>
        <begin position="85"/>
        <end position="104"/>
    </location>
</feature>
<evidence type="ECO:0000256" key="5">
    <source>
        <dbReference type="ARBA" id="ARBA00022692"/>
    </source>
</evidence>
<comment type="subcellular location">
    <subcellularLocation>
        <location evidence="1">Membrane</location>
        <topology evidence="1">Multi-pass membrane protein</topology>
    </subcellularLocation>
</comment>
<keyword evidence="10" id="KW-1185">Reference proteome</keyword>
<comment type="pathway">
    <text evidence="2">Glycolipid biosynthesis; glycosylphosphatidylinositol-anchor biosynthesis.</text>
</comment>
<comment type="similarity">
    <text evidence="3">Belongs to the PIGC family.</text>
</comment>
<evidence type="ECO:0000313" key="9">
    <source>
        <dbReference type="EMBL" id="KAG2188955.1"/>
    </source>
</evidence>